<protein>
    <submittedName>
        <fullName evidence="1">Uncharacterized protein</fullName>
    </submittedName>
</protein>
<proteinExistence type="predicted"/>
<name>X1KYL6_9ZZZZ</name>
<sequence length="261" mass="29918">MPRAAGKLPKGASGAIEVVDGIVIIQEERGIIGKRLVNLAEFPVVAATSTLLEDGQPPFRLLTRLAIRYKEGNEEAEEVFFSQDGEALEAIRAIVEADIERRRIELKRDLAEQRRVKEAHVHQLTLVLELLDHVFQILFHLDEEPRWRPMKRHLAEAGRIIDEMRDLAVIAPLNYDVNGLTVAVTRRLVDVIKEECYAIISIVNRDAERLAYIEEPTKGFDLELHEIFVKSYLLMWDMNLGEYLGEAVEEEELDKFMTYVD</sequence>
<dbReference type="EMBL" id="BARV01006362">
    <property type="protein sequence ID" value="GAI11813.1"/>
    <property type="molecule type" value="Genomic_DNA"/>
</dbReference>
<comment type="caution">
    <text evidence="1">The sequence shown here is derived from an EMBL/GenBank/DDBJ whole genome shotgun (WGS) entry which is preliminary data.</text>
</comment>
<evidence type="ECO:0000313" key="1">
    <source>
        <dbReference type="EMBL" id="GAI11813.1"/>
    </source>
</evidence>
<organism evidence="1">
    <name type="scientific">marine sediment metagenome</name>
    <dbReference type="NCBI Taxonomy" id="412755"/>
    <lineage>
        <taxon>unclassified sequences</taxon>
        <taxon>metagenomes</taxon>
        <taxon>ecological metagenomes</taxon>
    </lineage>
</organism>
<feature type="non-terminal residue" evidence="1">
    <location>
        <position position="261"/>
    </location>
</feature>
<reference evidence="1" key="1">
    <citation type="journal article" date="2014" name="Front. Microbiol.">
        <title>High frequency of phylogenetically diverse reductive dehalogenase-homologous genes in deep subseafloor sedimentary metagenomes.</title>
        <authorList>
            <person name="Kawai M."/>
            <person name="Futagami T."/>
            <person name="Toyoda A."/>
            <person name="Takaki Y."/>
            <person name="Nishi S."/>
            <person name="Hori S."/>
            <person name="Arai W."/>
            <person name="Tsubouchi T."/>
            <person name="Morono Y."/>
            <person name="Uchiyama I."/>
            <person name="Ito T."/>
            <person name="Fujiyama A."/>
            <person name="Inagaki F."/>
            <person name="Takami H."/>
        </authorList>
    </citation>
    <scope>NUCLEOTIDE SEQUENCE</scope>
    <source>
        <strain evidence="1">Expedition CK06-06</strain>
    </source>
</reference>
<gene>
    <name evidence="1" type="ORF">S06H3_13032</name>
</gene>
<dbReference type="AlphaFoldDB" id="X1KYL6"/>
<accession>X1KYL6</accession>